<sequence length="52" mass="5591">MFGPTLPTHSSRGELPPGLAAPWALPSFVSSAPPRSEGEALLRRIFSRGTRM</sequence>
<name>S9P5V0_CYSF2</name>
<comment type="caution">
    <text evidence="1">The sequence shown here is derived from an EMBL/GenBank/DDBJ whole genome shotgun (WGS) entry which is preliminary data.</text>
</comment>
<keyword evidence="2" id="KW-1185">Reference proteome</keyword>
<evidence type="ECO:0000313" key="2">
    <source>
        <dbReference type="Proteomes" id="UP000011682"/>
    </source>
</evidence>
<accession>S9P5V0</accession>
<dbReference type="EMBL" id="ANAH02000015">
    <property type="protein sequence ID" value="EPX59845.1"/>
    <property type="molecule type" value="Genomic_DNA"/>
</dbReference>
<dbReference type="AlphaFoldDB" id="S9P5V0"/>
<gene>
    <name evidence="1" type="ORF">D187_002589</name>
</gene>
<proteinExistence type="predicted"/>
<evidence type="ECO:0000313" key="1">
    <source>
        <dbReference type="EMBL" id="EPX59845.1"/>
    </source>
</evidence>
<protein>
    <submittedName>
        <fullName evidence="1">Uncharacterized protein</fullName>
    </submittedName>
</protein>
<reference evidence="1" key="1">
    <citation type="submission" date="2013-05" db="EMBL/GenBank/DDBJ databases">
        <title>Genome assembly of Cystobacter fuscus DSM 2262.</title>
        <authorList>
            <person name="Sharma G."/>
            <person name="Khatri I."/>
            <person name="Kaur C."/>
            <person name="Mayilraj S."/>
            <person name="Subramanian S."/>
        </authorList>
    </citation>
    <scope>NUCLEOTIDE SEQUENCE [LARGE SCALE GENOMIC DNA]</scope>
    <source>
        <strain evidence="1">DSM 2262</strain>
    </source>
</reference>
<organism evidence="1 2">
    <name type="scientific">Cystobacter fuscus (strain ATCC 25194 / DSM 2262 / NBRC 100088 / M29)</name>
    <dbReference type="NCBI Taxonomy" id="1242864"/>
    <lineage>
        <taxon>Bacteria</taxon>
        <taxon>Pseudomonadati</taxon>
        <taxon>Myxococcota</taxon>
        <taxon>Myxococcia</taxon>
        <taxon>Myxococcales</taxon>
        <taxon>Cystobacterineae</taxon>
        <taxon>Archangiaceae</taxon>
        <taxon>Cystobacter</taxon>
    </lineage>
</organism>
<dbReference type="Proteomes" id="UP000011682">
    <property type="component" value="Unassembled WGS sequence"/>
</dbReference>